<evidence type="ECO:0000313" key="3">
    <source>
        <dbReference type="Proteomes" id="UP001595528"/>
    </source>
</evidence>
<keyword evidence="2" id="KW-0436">Ligase</keyword>
<dbReference type="Gene3D" id="3.60.21.10">
    <property type="match status" value="1"/>
</dbReference>
<dbReference type="Pfam" id="PF00149">
    <property type="entry name" value="Metallophos"/>
    <property type="match status" value="1"/>
</dbReference>
<name>A0ABV7L7Z5_9PROT</name>
<keyword evidence="2" id="KW-0540">Nuclease</keyword>
<sequence length="228" mass="25184">MILNGEVLMPHPSGAMWWPDERTVIFADLHFEKGSAAAARGGALLPPYDSRANLARMEAVLRRFRPDRVICLGDSFHDRAAPDRLDAGDLHRLRALMDGCDWLWITGNHDPEVPHWLGGRSAAELRLGRLVFRHEPQDDPATGAPERGEVVGHYHPKARVQVRGRAFSRRCFATDGGRLVMPAFGAYTGGLDVLDPAFRSVLAEAFHAWMLGAQEVFPVPAARLVPIA</sequence>
<dbReference type="InterPro" id="IPR004843">
    <property type="entry name" value="Calcineurin-like_PHP"/>
</dbReference>
<organism evidence="2 3">
    <name type="scientific">Marinibaculum pumilum</name>
    <dbReference type="NCBI Taxonomy" id="1766165"/>
    <lineage>
        <taxon>Bacteria</taxon>
        <taxon>Pseudomonadati</taxon>
        <taxon>Pseudomonadota</taxon>
        <taxon>Alphaproteobacteria</taxon>
        <taxon>Rhodospirillales</taxon>
        <taxon>Rhodospirillaceae</taxon>
        <taxon>Marinibaculum</taxon>
    </lineage>
</organism>
<feature type="domain" description="Calcineurin-like phosphoesterase" evidence="1">
    <location>
        <begin position="22"/>
        <end position="119"/>
    </location>
</feature>
<keyword evidence="2" id="KW-0255">Endonuclease</keyword>
<keyword evidence="2" id="KW-0378">Hydrolase</keyword>
<dbReference type="InterPro" id="IPR024173">
    <property type="entry name" value="Pesterase_MJ0037-like"/>
</dbReference>
<protein>
    <submittedName>
        <fullName evidence="2">Ligase-associated DNA damage response endonuclease PdeM</fullName>
        <ecNumber evidence="2">3.1.-.-</ecNumber>
    </submittedName>
</protein>
<dbReference type="GO" id="GO:0016787">
    <property type="term" value="F:hydrolase activity"/>
    <property type="evidence" value="ECO:0007669"/>
    <property type="project" value="UniProtKB-KW"/>
</dbReference>
<gene>
    <name evidence="2" type="primary">pdeM</name>
    <name evidence="2" type="ORF">ACFOGJ_26350</name>
</gene>
<keyword evidence="3" id="KW-1185">Reference proteome</keyword>
<dbReference type="PANTHER" id="PTHR39323">
    <property type="entry name" value="BLR1149 PROTEIN"/>
    <property type="match status" value="1"/>
</dbReference>
<comment type="caution">
    <text evidence="2">The sequence shown here is derived from an EMBL/GenBank/DDBJ whole genome shotgun (WGS) entry which is preliminary data.</text>
</comment>
<dbReference type="GO" id="GO:0016874">
    <property type="term" value="F:ligase activity"/>
    <property type="evidence" value="ECO:0007669"/>
    <property type="project" value="UniProtKB-KW"/>
</dbReference>
<dbReference type="RefSeq" id="WP_379906249.1">
    <property type="nucleotide sequence ID" value="NZ_JBHRTR010000049.1"/>
</dbReference>
<dbReference type="GO" id="GO:0004519">
    <property type="term" value="F:endonuclease activity"/>
    <property type="evidence" value="ECO:0007669"/>
    <property type="project" value="UniProtKB-KW"/>
</dbReference>
<dbReference type="SUPFAM" id="SSF56300">
    <property type="entry name" value="Metallo-dependent phosphatases"/>
    <property type="match status" value="1"/>
</dbReference>
<evidence type="ECO:0000259" key="1">
    <source>
        <dbReference type="Pfam" id="PF00149"/>
    </source>
</evidence>
<dbReference type="NCBIfam" id="TIGR04123">
    <property type="entry name" value="P_estr_lig_assc"/>
    <property type="match status" value="1"/>
</dbReference>
<evidence type="ECO:0000313" key="2">
    <source>
        <dbReference type="EMBL" id="MFC3230793.1"/>
    </source>
</evidence>
<dbReference type="EMBL" id="JBHRTR010000049">
    <property type="protein sequence ID" value="MFC3230793.1"/>
    <property type="molecule type" value="Genomic_DNA"/>
</dbReference>
<proteinExistence type="predicted"/>
<dbReference type="PANTHER" id="PTHR39323:SF1">
    <property type="entry name" value="BLR1149 PROTEIN"/>
    <property type="match status" value="1"/>
</dbReference>
<dbReference type="InterPro" id="IPR026336">
    <property type="entry name" value="PdeM-like"/>
</dbReference>
<reference evidence="3" key="1">
    <citation type="journal article" date="2019" name="Int. J. Syst. Evol. Microbiol.">
        <title>The Global Catalogue of Microorganisms (GCM) 10K type strain sequencing project: providing services to taxonomists for standard genome sequencing and annotation.</title>
        <authorList>
            <consortium name="The Broad Institute Genomics Platform"/>
            <consortium name="The Broad Institute Genome Sequencing Center for Infectious Disease"/>
            <person name="Wu L."/>
            <person name="Ma J."/>
        </authorList>
    </citation>
    <scope>NUCLEOTIDE SEQUENCE [LARGE SCALE GENOMIC DNA]</scope>
    <source>
        <strain evidence="3">KCTC 42964</strain>
    </source>
</reference>
<dbReference type="Proteomes" id="UP001595528">
    <property type="component" value="Unassembled WGS sequence"/>
</dbReference>
<dbReference type="EC" id="3.1.-.-" evidence="2"/>
<accession>A0ABV7L7Z5</accession>
<dbReference type="PIRSF" id="PIRSF000887">
    <property type="entry name" value="Pesterase_MJ0037"/>
    <property type="match status" value="1"/>
</dbReference>
<dbReference type="InterPro" id="IPR029052">
    <property type="entry name" value="Metallo-depent_PP-like"/>
</dbReference>